<name>A0A0B0MSW1_GOSAR</name>
<proteinExistence type="predicted"/>
<keyword evidence="2" id="KW-1185">Reference proteome</keyword>
<comment type="caution">
    <text evidence="1">The sequence shown here is derived from an EMBL/GenBank/DDBJ whole genome shotgun (WGS) entry which is preliminary data.</text>
</comment>
<dbReference type="EMBL" id="JRRC01425571">
    <property type="protein sequence ID" value="KHG05198.1"/>
    <property type="molecule type" value="Genomic_DNA"/>
</dbReference>
<sequence length="29" mass="3262">MLYHGNTTYHISSLNIIMLTNSHFSPLGV</sequence>
<organism evidence="1 2">
    <name type="scientific">Gossypium arboreum</name>
    <name type="common">Tree cotton</name>
    <name type="synonym">Gossypium nanking</name>
    <dbReference type="NCBI Taxonomy" id="29729"/>
    <lineage>
        <taxon>Eukaryota</taxon>
        <taxon>Viridiplantae</taxon>
        <taxon>Streptophyta</taxon>
        <taxon>Embryophyta</taxon>
        <taxon>Tracheophyta</taxon>
        <taxon>Spermatophyta</taxon>
        <taxon>Magnoliopsida</taxon>
        <taxon>eudicotyledons</taxon>
        <taxon>Gunneridae</taxon>
        <taxon>Pentapetalae</taxon>
        <taxon>rosids</taxon>
        <taxon>malvids</taxon>
        <taxon>Malvales</taxon>
        <taxon>Malvaceae</taxon>
        <taxon>Malvoideae</taxon>
        <taxon>Gossypium</taxon>
    </lineage>
</organism>
<reference evidence="2" key="1">
    <citation type="submission" date="2014-09" db="EMBL/GenBank/DDBJ databases">
        <authorList>
            <person name="Mudge J."/>
            <person name="Ramaraj T."/>
            <person name="Lindquist I.E."/>
            <person name="Bharti A.K."/>
            <person name="Sundararajan A."/>
            <person name="Cameron C.T."/>
            <person name="Woodward J.E."/>
            <person name="May G.D."/>
            <person name="Brubaker C."/>
            <person name="Broadhvest J."/>
            <person name="Wilkins T.A."/>
        </authorList>
    </citation>
    <scope>NUCLEOTIDE SEQUENCE</scope>
    <source>
        <strain evidence="2">cv. AKA8401</strain>
    </source>
</reference>
<evidence type="ECO:0000313" key="2">
    <source>
        <dbReference type="Proteomes" id="UP000032142"/>
    </source>
</evidence>
<accession>A0A0B0MSW1</accession>
<protein>
    <submittedName>
        <fullName evidence="1">Uncharacterized protein</fullName>
    </submittedName>
</protein>
<gene>
    <name evidence="1" type="ORF">F383_31729</name>
</gene>
<evidence type="ECO:0000313" key="1">
    <source>
        <dbReference type="EMBL" id="KHG05198.1"/>
    </source>
</evidence>
<dbReference type="Proteomes" id="UP000032142">
    <property type="component" value="Unassembled WGS sequence"/>
</dbReference>
<dbReference type="AlphaFoldDB" id="A0A0B0MSW1"/>